<dbReference type="GO" id="GO:0016020">
    <property type="term" value="C:membrane"/>
    <property type="evidence" value="ECO:0007669"/>
    <property type="project" value="UniProtKB-SubCell"/>
</dbReference>
<keyword evidence="3 5" id="KW-1133">Transmembrane helix</keyword>
<comment type="subcellular location">
    <subcellularLocation>
        <location evidence="1">Membrane</location>
        <topology evidence="1">Multi-pass membrane protein</topology>
    </subcellularLocation>
</comment>
<protein>
    <recommendedName>
        <fullName evidence="8">Tetraspanin-1</fullName>
    </recommendedName>
</protein>
<dbReference type="Bgee" id="ENSOANG00000028349">
    <property type="expression patterns" value="Expressed in testis and 3 other cell types or tissues"/>
</dbReference>
<reference evidence="6 7" key="1">
    <citation type="journal article" date="2008" name="Nature">
        <title>Genome analysis of the platypus reveals unique signatures of evolution.</title>
        <authorList>
            <person name="Warren W.C."/>
            <person name="Hillier L.W."/>
            <person name="Marshall Graves J.A."/>
            <person name="Birney E."/>
            <person name="Ponting C.P."/>
            <person name="Grutzner F."/>
            <person name="Belov K."/>
            <person name="Miller W."/>
            <person name="Clarke L."/>
            <person name="Chinwalla A.T."/>
            <person name="Yang S.P."/>
            <person name="Heger A."/>
            <person name="Locke D.P."/>
            <person name="Miethke P."/>
            <person name="Waters P.D."/>
            <person name="Veyrunes F."/>
            <person name="Fulton L."/>
            <person name="Fulton B."/>
            <person name="Graves T."/>
            <person name="Wallis J."/>
            <person name="Puente X.S."/>
            <person name="Lopez-Otin C."/>
            <person name="Ordonez G.R."/>
            <person name="Eichler E.E."/>
            <person name="Chen L."/>
            <person name="Cheng Z."/>
            <person name="Deakin J.E."/>
            <person name="Alsop A."/>
            <person name="Thompson K."/>
            <person name="Kirby P."/>
            <person name="Papenfuss A.T."/>
            <person name="Wakefield M.J."/>
            <person name="Olender T."/>
            <person name="Lancet D."/>
            <person name="Huttley G.A."/>
            <person name="Smit A.F."/>
            <person name="Pask A."/>
            <person name="Temple-Smith P."/>
            <person name="Batzer M.A."/>
            <person name="Walker J.A."/>
            <person name="Konkel M.K."/>
            <person name="Harris R.S."/>
            <person name="Whittington C.M."/>
            <person name="Wong E.S."/>
            <person name="Gemmell N.J."/>
            <person name="Buschiazzo E."/>
            <person name="Vargas Jentzsch I.M."/>
            <person name="Merkel A."/>
            <person name="Schmitz J."/>
            <person name="Zemann A."/>
            <person name="Churakov G."/>
            <person name="Kriegs J.O."/>
            <person name="Brosius J."/>
            <person name="Murchison E.P."/>
            <person name="Sachidanandam R."/>
            <person name="Smith C."/>
            <person name="Hannon G.J."/>
            <person name="Tsend-Ayush E."/>
            <person name="McMillan D."/>
            <person name="Attenborough R."/>
            <person name="Rens W."/>
            <person name="Ferguson-Smith M."/>
            <person name="Lefevre C.M."/>
            <person name="Sharp J.A."/>
            <person name="Nicholas K.R."/>
            <person name="Ray D.A."/>
            <person name="Kube M."/>
            <person name="Reinhardt R."/>
            <person name="Pringle T.H."/>
            <person name="Taylor J."/>
            <person name="Jones R.C."/>
            <person name="Nixon B."/>
            <person name="Dacheux J.L."/>
            <person name="Niwa H."/>
            <person name="Sekita Y."/>
            <person name="Huang X."/>
            <person name="Stark A."/>
            <person name="Kheradpour P."/>
            <person name="Kellis M."/>
            <person name="Flicek P."/>
            <person name="Chen Y."/>
            <person name="Webber C."/>
            <person name="Hardison R."/>
            <person name="Nelson J."/>
            <person name="Hallsworth-Pepin K."/>
            <person name="Delehaunty K."/>
            <person name="Markovic C."/>
            <person name="Minx P."/>
            <person name="Feng Y."/>
            <person name="Kremitzki C."/>
            <person name="Mitreva M."/>
            <person name="Glasscock J."/>
            <person name="Wylie T."/>
            <person name="Wohldmann P."/>
            <person name="Thiru P."/>
            <person name="Nhan M.N."/>
            <person name="Pohl C.S."/>
            <person name="Smith S.M."/>
            <person name="Hou S."/>
            <person name="Nefedov M."/>
            <person name="de Jong P.J."/>
            <person name="Renfree M.B."/>
            <person name="Mardis E.R."/>
            <person name="Wilson R.K."/>
        </authorList>
    </citation>
    <scope>NUCLEOTIDE SEQUENCE [LARGE SCALE GENOMIC DNA]</scope>
    <source>
        <strain evidence="6 7">Glennie</strain>
    </source>
</reference>
<dbReference type="PANTHER" id="PTHR19282">
    <property type="entry name" value="TETRASPANIN"/>
    <property type="match status" value="1"/>
</dbReference>
<accession>K7EH18</accession>
<reference evidence="6" key="3">
    <citation type="submission" date="2025-09" db="UniProtKB">
        <authorList>
            <consortium name="Ensembl"/>
        </authorList>
    </citation>
    <scope>IDENTIFICATION</scope>
    <source>
        <strain evidence="6">Glennie</strain>
    </source>
</reference>
<dbReference type="GeneTree" id="ENSGT00940000164506"/>
<organism evidence="6 7">
    <name type="scientific">Ornithorhynchus anatinus</name>
    <name type="common">Duckbill platypus</name>
    <dbReference type="NCBI Taxonomy" id="9258"/>
    <lineage>
        <taxon>Eukaryota</taxon>
        <taxon>Metazoa</taxon>
        <taxon>Chordata</taxon>
        <taxon>Craniata</taxon>
        <taxon>Vertebrata</taxon>
        <taxon>Euteleostomi</taxon>
        <taxon>Mammalia</taxon>
        <taxon>Monotremata</taxon>
        <taxon>Ornithorhynchidae</taxon>
        <taxon>Ornithorhynchus</taxon>
    </lineage>
</organism>
<dbReference type="HOGENOM" id="CLU_055524_11_2_1"/>
<evidence type="ECO:0000313" key="7">
    <source>
        <dbReference type="Proteomes" id="UP000002279"/>
    </source>
</evidence>
<dbReference type="Ensembl" id="ENSOANT00000042073.2">
    <property type="protein sequence ID" value="ENSOANP00000032825.1"/>
    <property type="gene ID" value="ENSOANG00000028349.2"/>
</dbReference>
<dbReference type="OMA" id="EISAGIW"/>
<dbReference type="InterPro" id="IPR018499">
    <property type="entry name" value="Tetraspanin/Peripherin"/>
</dbReference>
<feature type="transmembrane region" description="Helical" evidence="5">
    <location>
        <begin position="12"/>
        <end position="32"/>
    </location>
</feature>
<dbReference type="Proteomes" id="UP000002279">
    <property type="component" value="Chromosome X2"/>
</dbReference>
<feature type="transmembrane region" description="Helical" evidence="5">
    <location>
        <begin position="85"/>
        <end position="118"/>
    </location>
</feature>
<evidence type="ECO:0000313" key="6">
    <source>
        <dbReference type="Ensembl" id="ENSOANP00000032825.1"/>
    </source>
</evidence>
<dbReference type="InParanoid" id="K7EH18"/>
<dbReference type="PANTHER" id="PTHR19282:SF545">
    <property type="entry name" value="TETRASPANIN"/>
    <property type="match status" value="1"/>
</dbReference>
<keyword evidence="2 5" id="KW-0812">Transmembrane</keyword>
<keyword evidence="4 5" id="KW-0472">Membrane</keyword>
<dbReference type="AlphaFoldDB" id="K7EH18"/>
<evidence type="ECO:0000256" key="1">
    <source>
        <dbReference type="ARBA" id="ARBA00004141"/>
    </source>
</evidence>
<dbReference type="STRING" id="9258.ENSOANP00000032825"/>
<evidence type="ECO:0008006" key="8">
    <source>
        <dbReference type="Google" id="ProtNLM"/>
    </source>
</evidence>
<sequence>MGCFSFLKMMMFVFNGIIFLGGLALLSLGVWVKVDGGSFVKILGASAPQLIQLINMAHLCIALGSFLLFMGFLGCCGAVRESKSMLLLFFIAVLIIFIAEMTCAVVILAFSSLVSFWVTVRIC</sequence>
<evidence type="ECO:0000256" key="4">
    <source>
        <dbReference type="ARBA" id="ARBA00023136"/>
    </source>
</evidence>
<reference evidence="6" key="2">
    <citation type="submission" date="2025-08" db="UniProtKB">
        <authorList>
            <consortium name="Ensembl"/>
        </authorList>
    </citation>
    <scope>IDENTIFICATION</scope>
    <source>
        <strain evidence="6">Glennie</strain>
    </source>
</reference>
<dbReference type="PRINTS" id="PR00259">
    <property type="entry name" value="TMFOUR"/>
</dbReference>
<proteinExistence type="predicted"/>
<name>K7EH18_ORNAN</name>
<evidence type="ECO:0000256" key="3">
    <source>
        <dbReference type="ARBA" id="ARBA00022989"/>
    </source>
</evidence>
<evidence type="ECO:0000256" key="5">
    <source>
        <dbReference type="SAM" id="Phobius"/>
    </source>
</evidence>
<dbReference type="eggNOG" id="KOG3882">
    <property type="taxonomic scope" value="Eukaryota"/>
</dbReference>
<evidence type="ECO:0000256" key="2">
    <source>
        <dbReference type="ARBA" id="ARBA00022692"/>
    </source>
</evidence>
<keyword evidence="7" id="KW-1185">Reference proteome</keyword>
<dbReference type="Pfam" id="PF00335">
    <property type="entry name" value="Tetraspanin"/>
    <property type="match status" value="1"/>
</dbReference>
<feature type="transmembrane region" description="Helical" evidence="5">
    <location>
        <begin position="52"/>
        <end position="73"/>
    </location>
</feature>